<reference evidence="1 2" key="1">
    <citation type="submission" date="2016-08" db="EMBL/GenBank/DDBJ databases">
        <authorList>
            <person name="Seilhamer J.J."/>
        </authorList>
    </citation>
    <scope>NUCLEOTIDE SEQUENCE [LARGE SCALE GENOMIC DNA]</scope>
    <source>
        <strain evidence="1">Buetzberg</strain>
    </source>
</reference>
<dbReference type="Proteomes" id="UP000094707">
    <property type="component" value="Chromosome I"/>
</dbReference>
<dbReference type="RefSeq" id="WP_071906015.1">
    <property type="nucleotide sequence ID" value="NZ_LT607756.1"/>
</dbReference>
<sequence length="152" mass="17393">MKVKYFGLFVTFLILATALQPICAADPIEYYKTGINVSDQYGNYANQFNLNSSTEEKFKSALFTYYFGKDPTDIEIVPLAWRWVVFDLYKVTTDGSNPVLYYHDRKMTNWRGVVETANIRFEPGDYVLIVSYGGNKKDRLSPSDASVKIHVS</sequence>
<evidence type="ECO:0000313" key="2">
    <source>
        <dbReference type="Proteomes" id="UP000094707"/>
    </source>
</evidence>
<dbReference type="STRING" id="118062.MCBB_0359"/>
<protein>
    <submittedName>
        <fullName evidence="1">Region of a membrane-bound protein predicted to be embedded in the membrane</fullName>
    </submittedName>
</protein>
<proteinExistence type="predicted"/>
<dbReference type="AlphaFoldDB" id="A0A1D3L0F0"/>
<evidence type="ECO:0000313" key="1">
    <source>
        <dbReference type="EMBL" id="SCG84940.1"/>
    </source>
</evidence>
<accession>A0A1D3L0F0</accession>
<keyword evidence="2" id="KW-1185">Reference proteome</keyword>
<dbReference type="GeneID" id="30411221"/>
<dbReference type="EMBL" id="LT607756">
    <property type="protein sequence ID" value="SCG84940.1"/>
    <property type="molecule type" value="Genomic_DNA"/>
</dbReference>
<organism evidence="1 2">
    <name type="scientific">Methanobacterium congolense</name>
    <dbReference type="NCBI Taxonomy" id="118062"/>
    <lineage>
        <taxon>Archaea</taxon>
        <taxon>Methanobacteriati</taxon>
        <taxon>Methanobacteriota</taxon>
        <taxon>Methanomada group</taxon>
        <taxon>Methanobacteria</taxon>
        <taxon>Methanobacteriales</taxon>
        <taxon>Methanobacteriaceae</taxon>
        <taxon>Methanobacterium</taxon>
    </lineage>
</organism>
<name>A0A1D3L0F0_9EURY</name>
<gene>
    <name evidence="1" type="ORF">MCBB_0359</name>
</gene>
<dbReference type="KEGG" id="mcub:MCBB_0359"/>